<dbReference type="Proteomes" id="UP000019109">
    <property type="component" value="Unassembled WGS sequence"/>
</dbReference>
<feature type="domain" description="Ricin B lectin" evidence="1">
    <location>
        <begin position="447"/>
        <end position="522"/>
    </location>
</feature>
<dbReference type="Pfam" id="PF14200">
    <property type="entry name" value="RicinB_lectin_2"/>
    <property type="match status" value="1"/>
</dbReference>
<evidence type="ECO:0000313" key="3">
    <source>
        <dbReference type="Proteomes" id="UP000019109"/>
    </source>
</evidence>
<proteinExistence type="predicted"/>
<sequence length="582" mass="64817">MRVDEIMGQEEDEDNAWFQISRLLYWGIVPAEKYRTNDYATYKEFTDALIKIVKYEGREYRKKEFTKATIDSFGVGGDTSPDAKITREQAIFLCQKTYNWMVEADTFYEAKWAIDNGRTKESVIGIIDGVYTLASVMGQNPRVAINAEGKAELSSAKAERFKFTYKGSRTNQFEEMMMLYTIQTMDGKYLALSGNVPTNGKQLITQDTEFLWAIEGPFNEGGQYKIYPPDYPNLLVSVEERQSKDGTPIIVGFDASVNPPSNYVFYVYYEGNASTSFSRWKELPATATPSKTSFVMNSQPVSVTAAYTINGTNYLQLRAIAAMLNGTAAQFDVGWDGKYAVIEPGKPYSGTVTETKLQTTTNVHISNTKFKLNDEVFTFSDARLIDGSTNYIQLREFAQKLSGTASQFNVYWDNEAKQAVIQPGVAYTGVAPDTNPSSDTITGSNKLEDGIYYIKASKNENFAIDIPGSSKENGAKLIIYSKTGNDNQKFKITNVSGNKYKIQCVHSGKWWNSSGSKGAVITQSDSASTFTITEQENGTYRIMDSKGFYAGISGANMKNGTNIILWTEASNASQAYIFKKVK</sequence>
<dbReference type="SUPFAM" id="SSF50370">
    <property type="entry name" value="Ricin B-like lectins"/>
    <property type="match status" value="1"/>
</dbReference>
<gene>
    <name evidence="2" type="ORF">JCM21531_1342</name>
</gene>
<name>W4V5B8_9FIRM</name>
<comment type="caution">
    <text evidence="2">The sequence shown here is derived from an EMBL/GenBank/DDBJ whole genome shotgun (WGS) entry which is preliminary data.</text>
</comment>
<dbReference type="AlphaFoldDB" id="W4V5B8"/>
<dbReference type="InterPro" id="IPR035992">
    <property type="entry name" value="Ricin_B-like_lectins"/>
</dbReference>
<keyword evidence="3" id="KW-1185">Reference proteome</keyword>
<dbReference type="STRING" id="1294263.JCM21531_1342"/>
<dbReference type="EMBL" id="BAVR01000011">
    <property type="protein sequence ID" value="GAE87934.1"/>
    <property type="molecule type" value="Genomic_DNA"/>
</dbReference>
<dbReference type="Gene3D" id="2.80.10.50">
    <property type="match status" value="2"/>
</dbReference>
<organism evidence="2 3">
    <name type="scientific">Acetivibrio straminisolvens JCM 21531</name>
    <dbReference type="NCBI Taxonomy" id="1294263"/>
    <lineage>
        <taxon>Bacteria</taxon>
        <taxon>Bacillati</taxon>
        <taxon>Bacillota</taxon>
        <taxon>Clostridia</taxon>
        <taxon>Eubacteriales</taxon>
        <taxon>Oscillospiraceae</taxon>
        <taxon>Acetivibrio</taxon>
    </lineage>
</organism>
<reference evidence="2" key="1">
    <citation type="journal article" date="2014" name="Genome Announc.">
        <title>Draft Genome Sequence of Clostridium straminisolvens Strain JCM 21531T, Isolated from a Cellulose-Degrading Bacterial Community.</title>
        <authorList>
            <person name="Yuki M."/>
            <person name="Oshima K."/>
            <person name="Suda W."/>
            <person name="Sakamoto M."/>
            <person name="Kitamura K."/>
            <person name="Iida T."/>
            <person name="Hattori M."/>
            <person name="Ohkuma M."/>
        </authorList>
    </citation>
    <scope>NUCLEOTIDE SEQUENCE [LARGE SCALE GENOMIC DNA]</scope>
    <source>
        <strain evidence="2">JCM 21531</strain>
    </source>
</reference>
<evidence type="ECO:0000313" key="2">
    <source>
        <dbReference type="EMBL" id="GAE87934.1"/>
    </source>
</evidence>
<dbReference type="InterPro" id="IPR000772">
    <property type="entry name" value="Ricin_B_lectin"/>
</dbReference>
<evidence type="ECO:0000259" key="1">
    <source>
        <dbReference type="Pfam" id="PF14200"/>
    </source>
</evidence>
<accession>W4V5B8</accession>
<protein>
    <submittedName>
        <fullName evidence="2">Lipoprotein</fullName>
    </submittedName>
</protein>
<dbReference type="CDD" id="cd00161">
    <property type="entry name" value="beta-trefoil_Ricin-like"/>
    <property type="match status" value="1"/>
</dbReference>
<keyword evidence="2" id="KW-0449">Lipoprotein</keyword>